<dbReference type="KEGG" id="ptan:CRYO30217_01691"/>
<dbReference type="RefSeq" id="WP_258541882.1">
    <property type="nucleotide sequence ID" value="NZ_OU015584.1"/>
</dbReference>
<accession>A0A916JMA2</accession>
<dbReference type="InterPro" id="IPR051057">
    <property type="entry name" value="PI-PLC_domain"/>
</dbReference>
<sequence length="349" mass="39703">MSLTASAQCNGQTEVCDKRYDEVAYLTTHNAFNTGSESFSFPNQNNGIAQQLQDGVRAFMLDIYDFWGNTVVYHGSWTLGYQDIQDDLGEIETFLLSHPNEVVTLILECYVDANTIEDELDEAGLTSFLFTKNAGQQWPTIQEMIDLNQRLVVFSDENDASSQQGWYHYMWDQMTETHYSVNSPQDFTDEYNRGDSLNDLFIFNHFVTNATLGIGSESDAITVNAHNFLLNRISEHYDSHHKFPNFITLDFYDQGDGLAVVNELNAGYLSTDILTTESWLVYPNPAANTLFVEGIVSERNFRVEIYNPNGKKVLESFTPMIDCSLLKQGLYLVAITNGHRSRRFKVIVE</sequence>
<organism evidence="3 4">
    <name type="scientific">Parvicella tangerina</name>
    <dbReference type="NCBI Taxonomy" id="2829795"/>
    <lineage>
        <taxon>Bacteria</taxon>
        <taxon>Pseudomonadati</taxon>
        <taxon>Bacteroidota</taxon>
        <taxon>Flavobacteriia</taxon>
        <taxon>Flavobacteriales</taxon>
        <taxon>Parvicellaceae</taxon>
        <taxon>Parvicella</taxon>
    </lineage>
</organism>
<dbReference type="NCBIfam" id="TIGR04183">
    <property type="entry name" value="Por_Secre_tail"/>
    <property type="match status" value="1"/>
</dbReference>
<dbReference type="InterPro" id="IPR017946">
    <property type="entry name" value="PLC-like_Pdiesterase_TIM-brl"/>
</dbReference>
<dbReference type="SUPFAM" id="SSF51695">
    <property type="entry name" value="PLC-like phosphodiesterases"/>
    <property type="match status" value="1"/>
</dbReference>
<dbReference type="Proteomes" id="UP000683507">
    <property type="component" value="Chromosome"/>
</dbReference>
<dbReference type="Pfam" id="PF18962">
    <property type="entry name" value="Por_Secre_tail"/>
    <property type="match status" value="1"/>
</dbReference>
<dbReference type="GO" id="GO:0004436">
    <property type="term" value="F:phosphatidylinositol diacylglycerol-lyase activity"/>
    <property type="evidence" value="ECO:0007669"/>
    <property type="project" value="UniProtKB-EC"/>
</dbReference>
<dbReference type="Pfam" id="PF26178">
    <property type="entry name" value="PI-PLC_cat"/>
    <property type="match status" value="1"/>
</dbReference>
<evidence type="ECO:0000259" key="2">
    <source>
        <dbReference type="Pfam" id="PF18962"/>
    </source>
</evidence>
<gene>
    <name evidence="3" type="ORF">CRYO30217_01691</name>
</gene>
<dbReference type="PANTHER" id="PTHR13593">
    <property type="match status" value="1"/>
</dbReference>
<reference evidence="3" key="1">
    <citation type="submission" date="2021-04" db="EMBL/GenBank/DDBJ databases">
        <authorList>
            <person name="Rodrigo-Torres L."/>
            <person name="Arahal R. D."/>
            <person name="Lucena T."/>
        </authorList>
    </citation>
    <scope>NUCLEOTIDE SEQUENCE</scope>
    <source>
        <strain evidence="3">AS29M-1</strain>
    </source>
</reference>
<proteinExistence type="predicted"/>
<evidence type="ECO:0000313" key="3">
    <source>
        <dbReference type="EMBL" id="CAG5081641.1"/>
    </source>
</evidence>
<dbReference type="AlphaFoldDB" id="A0A916JMA2"/>
<keyword evidence="4" id="KW-1185">Reference proteome</keyword>
<keyword evidence="1" id="KW-0732">Signal</keyword>
<feature type="domain" description="Secretion system C-terminal sorting" evidence="2">
    <location>
        <begin position="281"/>
        <end position="348"/>
    </location>
</feature>
<dbReference type="GO" id="GO:0006629">
    <property type="term" value="P:lipid metabolic process"/>
    <property type="evidence" value="ECO:0007669"/>
    <property type="project" value="InterPro"/>
</dbReference>
<dbReference type="InterPro" id="IPR026444">
    <property type="entry name" value="Secre_tail"/>
</dbReference>
<dbReference type="GO" id="GO:0008081">
    <property type="term" value="F:phosphoric diester hydrolase activity"/>
    <property type="evidence" value="ECO:0007669"/>
    <property type="project" value="InterPro"/>
</dbReference>
<protein>
    <recommendedName>
        <fullName evidence="2">Secretion system C-terminal sorting domain-containing protein</fullName>
    </recommendedName>
</protein>
<dbReference type="Gene3D" id="3.20.20.190">
    <property type="entry name" value="Phosphatidylinositol (PI) phosphodiesterase"/>
    <property type="match status" value="1"/>
</dbReference>
<evidence type="ECO:0000256" key="1">
    <source>
        <dbReference type="ARBA" id="ARBA00022729"/>
    </source>
</evidence>
<evidence type="ECO:0000313" key="4">
    <source>
        <dbReference type="Proteomes" id="UP000683507"/>
    </source>
</evidence>
<dbReference type="PANTHER" id="PTHR13593:SF140">
    <property type="entry name" value="PLC-LIKE PHOSPHODIESTERASE"/>
    <property type="match status" value="1"/>
</dbReference>
<dbReference type="EMBL" id="OU015584">
    <property type="protein sequence ID" value="CAG5081641.1"/>
    <property type="molecule type" value="Genomic_DNA"/>
</dbReference>
<name>A0A916JMA2_9FLAO</name>
<dbReference type="PROSITE" id="PS50007">
    <property type="entry name" value="PIPLC_X_DOMAIN"/>
    <property type="match status" value="1"/>
</dbReference>